<organism evidence="2 3">
    <name type="scientific">Chondrus crispus</name>
    <name type="common">Carrageen Irish moss</name>
    <name type="synonym">Polymorpha crispa</name>
    <dbReference type="NCBI Taxonomy" id="2769"/>
    <lineage>
        <taxon>Eukaryota</taxon>
        <taxon>Rhodophyta</taxon>
        <taxon>Florideophyceae</taxon>
        <taxon>Rhodymeniophycidae</taxon>
        <taxon>Gigartinales</taxon>
        <taxon>Gigartinaceae</taxon>
        <taxon>Chondrus</taxon>
    </lineage>
</organism>
<reference evidence="3" key="1">
    <citation type="journal article" date="2013" name="Proc. Natl. Acad. Sci. U.S.A.">
        <title>Genome structure and metabolic features in the red seaweed Chondrus crispus shed light on evolution of the Archaeplastida.</title>
        <authorList>
            <person name="Collen J."/>
            <person name="Porcel B."/>
            <person name="Carre W."/>
            <person name="Ball S.G."/>
            <person name="Chaparro C."/>
            <person name="Tonon T."/>
            <person name="Barbeyron T."/>
            <person name="Michel G."/>
            <person name="Noel B."/>
            <person name="Valentin K."/>
            <person name="Elias M."/>
            <person name="Artiguenave F."/>
            <person name="Arun A."/>
            <person name="Aury J.M."/>
            <person name="Barbosa-Neto J.F."/>
            <person name="Bothwell J.H."/>
            <person name="Bouget F.Y."/>
            <person name="Brillet L."/>
            <person name="Cabello-Hurtado F."/>
            <person name="Capella-Gutierrez S."/>
            <person name="Charrier B."/>
            <person name="Cladiere L."/>
            <person name="Cock J.M."/>
            <person name="Coelho S.M."/>
            <person name="Colleoni C."/>
            <person name="Czjzek M."/>
            <person name="Da Silva C."/>
            <person name="Delage L."/>
            <person name="Denoeud F."/>
            <person name="Deschamps P."/>
            <person name="Dittami S.M."/>
            <person name="Gabaldon T."/>
            <person name="Gachon C.M."/>
            <person name="Groisillier A."/>
            <person name="Herve C."/>
            <person name="Jabbari K."/>
            <person name="Katinka M."/>
            <person name="Kloareg B."/>
            <person name="Kowalczyk N."/>
            <person name="Labadie K."/>
            <person name="Leblanc C."/>
            <person name="Lopez P.J."/>
            <person name="McLachlan D.H."/>
            <person name="Meslet-Cladiere L."/>
            <person name="Moustafa A."/>
            <person name="Nehr Z."/>
            <person name="Nyvall Collen P."/>
            <person name="Panaud O."/>
            <person name="Partensky F."/>
            <person name="Poulain J."/>
            <person name="Rensing S.A."/>
            <person name="Rousvoal S."/>
            <person name="Samson G."/>
            <person name="Symeonidi A."/>
            <person name="Weissenbach J."/>
            <person name="Zambounis A."/>
            <person name="Wincker P."/>
            <person name="Boyen C."/>
        </authorList>
    </citation>
    <scope>NUCLEOTIDE SEQUENCE [LARGE SCALE GENOMIC DNA]</scope>
    <source>
        <strain evidence="3">cv. Stackhouse</strain>
    </source>
</reference>
<dbReference type="GeneID" id="17318756"/>
<dbReference type="OrthoDB" id="5056at2759"/>
<dbReference type="Proteomes" id="UP000012073">
    <property type="component" value="Unassembled WGS sequence"/>
</dbReference>
<sequence>MTDDVGCIIIWATAKHMKVPYRLVVVYKKTLPSGLSDFSPAHTVGQERHKLSISTPKMAVSPVLPALLLILVFFDAQVHTHAQCVDAELARAARACSRRLSLGQRQCRLFPTPERSIIRSLRPGDFRLSQLRKGVFLYDNSFYTSLILKMDRRLALLDIPESISLDGPDGNRTSFASAAEQVLNGTIPKRIDIVYSHGHFDHIGGTTRFVAYMEERYPSASIFIWGTSTARVLIENSVTKRAIFPNVIVGRRGRTLSLGEGLDVRMQIVGGHTASDLALYIPRFRDEPSILMHVDVVFPNWAPPFNLAVTEDVGGYVRVHEELLKFDFDIFISGHWSVGDRKSVEMNHGYSKDLVQAAITALDEVTIEDFNEAGFGRFIDPTAREFGNVLYAFVSVSRRVQIEACYRIIIDKWGCRLPGLDLVGRGHCFTALTYVEIEY</sequence>
<feature type="domain" description="Metallo-beta-lactamase" evidence="1">
    <location>
        <begin position="142"/>
        <end position="335"/>
    </location>
</feature>
<dbReference type="SMART" id="SM00849">
    <property type="entry name" value="Lactamase_B"/>
    <property type="match status" value="1"/>
</dbReference>
<dbReference type="AlphaFoldDB" id="R7QTP3"/>
<name>R7QTP3_CHOCR</name>
<dbReference type="Gramene" id="CDF40745">
    <property type="protein sequence ID" value="CDF40745"/>
    <property type="gene ID" value="CHC_T00007390001"/>
</dbReference>
<dbReference type="RefSeq" id="XP_005711039.1">
    <property type="nucleotide sequence ID" value="XM_005710982.1"/>
</dbReference>
<protein>
    <recommendedName>
        <fullName evidence="1">Metallo-beta-lactamase domain-containing protein</fullName>
    </recommendedName>
</protein>
<dbReference type="PhylomeDB" id="R7QTP3"/>
<dbReference type="InterPro" id="IPR001279">
    <property type="entry name" value="Metallo-B-lactamas"/>
</dbReference>
<dbReference type="EMBL" id="HG002236">
    <property type="protein sequence ID" value="CDF40745.1"/>
    <property type="molecule type" value="Genomic_DNA"/>
</dbReference>
<proteinExistence type="predicted"/>
<dbReference type="SUPFAM" id="SSF56281">
    <property type="entry name" value="Metallo-hydrolase/oxidoreductase"/>
    <property type="match status" value="1"/>
</dbReference>
<evidence type="ECO:0000313" key="2">
    <source>
        <dbReference type="EMBL" id="CDF40745.1"/>
    </source>
</evidence>
<evidence type="ECO:0000313" key="3">
    <source>
        <dbReference type="Proteomes" id="UP000012073"/>
    </source>
</evidence>
<dbReference type="InterPro" id="IPR036866">
    <property type="entry name" value="RibonucZ/Hydroxyglut_hydro"/>
</dbReference>
<dbReference type="KEGG" id="ccp:CHC_T00007390001"/>
<dbReference type="Gene3D" id="3.60.15.10">
    <property type="entry name" value="Ribonuclease Z/Hydroxyacylglutathione hydrolase-like"/>
    <property type="match status" value="1"/>
</dbReference>
<evidence type="ECO:0000259" key="1">
    <source>
        <dbReference type="SMART" id="SM00849"/>
    </source>
</evidence>
<gene>
    <name evidence="2" type="ORF">CHC_T00007390001</name>
</gene>
<keyword evidence="3" id="KW-1185">Reference proteome</keyword>
<accession>R7QTP3</accession>